<gene>
    <name evidence="1" type="ORF">ARMSODRAFT_983004</name>
</gene>
<evidence type="ECO:0000313" key="2">
    <source>
        <dbReference type="Proteomes" id="UP000218334"/>
    </source>
</evidence>
<reference evidence="2" key="1">
    <citation type="journal article" date="2017" name="Nat. Ecol. Evol.">
        <title>Genome expansion and lineage-specific genetic innovations in the forest pathogenic fungi Armillaria.</title>
        <authorList>
            <person name="Sipos G."/>
            <person name="Prasanna A.N."/>
            <person name="Walter M.C."/>
            <person name="O'Connor E."/>
            <person name="Balint B."/>
            <person name="Krizsan K."/>
            <person name="Kiss B."/>
            <person name="Hess J."/>
            <person name="Varga T."/>
            <person name="Slot J."/>
            <person name="Riley R."/>
            <person name="Boka B."/>
            <person name="Rigling D."/>
            <person name="Barry K."/>
            <person name="Lee J."/>
            <person name="Mihaltcheva S."/>
            <person name="LaButti K."/>
            <person name="Lipzen A."/>
            <person name="Waldron R."/>
            <person name="Moloney N.M."/>
            <person name="Sperisen C."/>
            <person name="Kredics L."/>
            <person name="Vagvoelgyi C."/>
            <person name="Patrignani A."/>
            <person name="Fitzpatrick D."/>
            <person name="Nagy I."/>
            <person name="Doyle S."/>
            <person name="Anderson J.B."/>
            <person name="Grigoriev I.V."/>
            <person name="Gueldener U."/>
            <person name="Muensterkoetter M."/>
            <person name="Nagy L.G."/>
        </authorList>
    </citation>
    <scope>NUCLEOTIDE SEQUENCE [LARGE SCALE GENOMIC DNA]</scope>
    <source>
        <strain evidence="2">28-4</strain>
    </source>
</reference>
<accession>A0A2H3AKU8</accession>
<dbReference type="AlphaFoldDB" id="A0A2H3AKU8"/>
<protein>
    <submittedName>
        <fullName evidence="1">Uncharacterized protein</fullName>
    </submittedName>
</protein>
<proteinExistence type="predicted"/>
<organism evidence="1 2">
    <name type="scientific">Armillaria solidipes</name>
    <dbReference type="NCBI Taxonomy" id="1076256"/>
    <lineage>
        <taxon>Eukaryota</taxon>
        <taxon>Fungi</taxon>
        <taxon>Dikarya</taxon>
        <taxon>Basidiomycota</taxon>
        <taxon>Agaricomycotina</taxon>
        <taxon>Agaricomycetes</taxon>
        <taxon>Agaricomycetidae</taxon>
        <taxon>Agaricales</taxon>
        <taxon>Marasmiineae</taxon>
        <taxon>Physalacriaceae</taxon>
        <taxon>Armillaria</taxon>
    </lineage>
</organism>
<sequence length="192" mass="21371">MTFDWLATDRGEKLVETVQFLARDVGSATLRISDFQHKPTLDTLITLDGGRTRAIQRRTALRATQKLPNICRVTGATQWRPSPRLDDRLHAWLVREVANHLGARAYSQVGVRPGEIEANSPINLTIQWTVPRSIARVRPRRKLITQVVQLNGVTVLAHEMGRVLTQRIRQKQVVAAEAAGLQGEGGASSTQK</sequence>
<keyword evidence="2" id="KW-1185">Reference proteome</keyword>
<evidence type="ECO:0000313" key="1">
    <source>
        <dbReference type="EMBL" id="PBK59519.1"/>
    </source>
</evidence>
<dbReference type="EMBL" id="KZ293503">
    <property type="protein sequence ID" value="PBK59519.1"/>
    <property type="molecule type" value="Genomic_DNA"/>
</dbReference>
<dbReference type="Proteomes" id="UP000218334">
    <property type="component" value="Unassembled WGS sequence"/>
</dbReference>
<name>A0A2H3AKU8_9AGAR</name>